<keyword evidence="2" id="KW-1185">Reference proteome</keyword>
<name>A0A176W2G8_MARPO</name>
<accession>A0A176W2G8</accession>
<dbReference type="Proteomes" id="UP000077202">
    <property type="component" value="Unassembled WGS sequence"/>
</dbReference>
<protein>
    <submittedName>
        <fullName evidence="1">Uncharacterized protein</fullName>
    </submittedName>
</protein>
<evidence type="ECO:0000313" key="1">
    <source>
        <dbReference type="EMBL" id="OAE27258.1"/>
    </source>
</evidence>
<gene>
    <name evidence="1" type="ORF">AXG93_59s1010</name>
</gene>
<dbReference type="PANTHER" id="PTHR47679">
    <property type="entry name" value="PROTEIN TORNADO 1"/>
    <property type="match status" value="1"/>
</dbReference>
<dbReference type="EMBL" id="LVLJ01001945">
    <property type="protein sequence ID" value="OAE27258.1"/>
    <property type="molecule type" value="Genomic_DNA"/>
</dbReference>
<reference evidence="1" key="1">
    <citation type="submission" date="2016-03" db="EMBL/GenBank/DDBJ databases">
        <title>Mechanisms controlling the formation of the plant cell surface in tip-growing cells are functionally conserved among land plants.</title>
        <authorList>
            <person name="Honkanen S."/>
            <person name="Jones V.A."/>
            <person name="Morieri G."/>
            <person name="Champion C."/>
            <person name="Hetherington A.J."/>
            <person name="Kelly S."/>
            <person name="Saint-Marcoux D."/>
            <person name="Proust H."/>
            <person name="Prescott H."/>
            <person name="Dolan L."/>
        </authorList>
    </citation>
    <scope>NUCLEOTIDE SEQUENCE [LARGE SCALE GENOMIC DNA]</scope>
    <source>
        <tissue evidence="1">Whole gametophyte</tissue>
    </source>
</reference>
<proteinExistence type="predicted"/>
<organism evidence="1 2">
    <name type="scientific">Marchantia polymorpha subsp. ruderalis</name>
    <dbReference type="NCBI Taxonomy" id="1480154"/>
    <lineage>
        <taxon>Eukaryota</taxon>
        <taxon>Viridiplantae</taxon>
        <taxon>Streptophyta</taxon>
        <taxon>Embryophyta</taxon>
        <taxon>Marchantiophyta</taxon>
        <taxon>Marchantiopsida</taxon>
        <taxon>Marchantiidae</taxon>
        <taxon>Marchantiales</taxon>
        <taxon>Marchantiaceae</taxon>
        <taxon>Marchantia</taxon>
    </lineage>
</organism>
<sequence length="611" mass="70560">MSRDSNTSKDGFVSESVFARLIEEFLRKQPRGQKGVNRELLEKILINLDLCFKLEDTSQYFIPSFIPEHASMEEHKHQEEAQVESMSWTTRGETSQFVGIRIQCQDGRTMSLTAAFFPCFQMFMRRKLISEMHISKETVTCSRHYLRLFLDGHQIYVEQGRSHKYVDVLMLYSKHKSREGALKYLMKHIVQELISFCASPKGCPGVALVLGVIQTLCVEMLIPCHLRGAILIEELKSEFILSIKDKLEDIPLDNLHSEKEEELFNYEHCWLPIEGHMTDVVFERARDLLWKSDVEAVVNEIRDKQMQQLESLRQASNNVKNDLDHSYPANENMVSDSNLPHMKDPNPPSSISWSSTSVENCSTGLENKIDQLLQMFHGFNERFRSVENIVQRLDIKMEQILFLHQKLQPTWSAFMSEVDKINGYSQSLRQARFPKRPYVTDDVGSFYRMSALLHVGTTVRLHLMCESAIGFHPVKNQEGLKIRLDLENCKWIRNIIDISFKIIYYAVKGGLGATLGLAAAVPDWQDLKSDVVRLDGLSVRDRRAILKGGDNKELREAWLRIQQTLTPQLQDRYSAIFKLYQVKYVRLELGGHAWVCEECMIKGRRAGILTY</sequence>
<dbReference type="AlphaFoldDB" id="A0A176W2G8"/>
<comment type="caution">
    <text evidence="1">The sequence shown here is derived from an EMBL/GenBank/DDBJ whole genome shotgun (WGS) entry which is preliminary data.</text>
</comment>
<dbReference type="PANTHER" id="PTHR47679:SF1">
    <property type="entry name" value="PROTEIN TORNADO 1"/>
    <property type="match status" value="1"/>
</dbReference>
<evidence type="ECO:0000313" key="2">
    <source>
        <dbReference type="Proteomes" id="UP000077202"/>
    </source>
</evidence>